<dbReference type="Proteomes" id="UP001196413">
    <property type="component" value="Unassembled WGS sequence"/>
</dbReference>
<protein>
    <submittedName>
        <fullName evidence="2">Uncharacterized protein</fullName>
    </submittedName>
</protein>
<evidence type="ECO:0000313" key="3">
    <source>
        <dbReference type="Proteomes" id="UP001196413"/>
    </source>
</evidence>
<dbReference type="EMBL" id="JAHQIW010000292">
    <property type="protein sequence ID" value="KAJ1347221.1"/>
    <property type="molecule type" value="Genomic_DNA"/>
</dbReference>
<feature type="compositionally biased region" description="Basic and acidic residues" evidence="1">
    <location>
        <begin position="173"/>
        <end position="197"/>
    </location>
</feature>
<feature type="region of interest" description="Disordered" evidence="1">
    <location>
        <begin position="135"/>
        <end position="197"/>
    </location>
</feature>
<proteinExistence type="predicted"/>
<evidence type="ECO:0000256" key="1">
    <source>
        <dbReference type="SAM" id="MobiDB-lite"/>
    </source>
</evidence>
<keyword evidence="3" id="KW-1185">Reference proteome</keyword>
<feature type="compositionally biased region" description="Acidic residues" evidence="1">
    <location>
        <begin position="139"/>
        <end position="172"/>
    </location>
</feature>
<sequence length="320" mass="36155">MVELVVSDLYDQIANTQTRVRIRPEAVYECRYCPMYRISGSVLRDSYKGRAHAAAHRIAFEALLEPSPVLICPICDQPQKTSDTACIFGCMFNDLDLVENLEQDHVDILTDDMVCDFSDPRYLLTTFREIQLPRTMSESSDEASDVIDSDADDGTTTDPSDGDNDVELDTDVDEPHRKSLATEDSVMKEVSGDVSHEFTRNRPLRRNCVAKIEPKEEPLSNDELSGDEASVAHGNQVVAITNSKRTSRKKRCGKVLPRKHMPGVSVITCLVCQWTPSVVSDSKRMRDEISTHVRFHIRKESKRFPNKSSSFFRCKFLNSV</sequence>
<name>A0AAD5MGH5_PARTN</name>
<evidence type="ECO:0000313" key="2">
    <source>
        <dbReference type="EMBL" id="KAJ1347221.1"/>
    </source>
</evidence>
<organism evidence="2 3">
    <name type="scientific">Parelaphostrongylus tenuis</name>
    <name type="common">Meningeal worm</name>
    <dbReference type="NCBI Taxonomy" id="148309"/>
    <lineage>
        <taxon>Eukaryota</taxon>
        <taxon>Metazoa</taxon>
        <taxon>Ecdysozoa</taxon>
        <taxon>Nematoda</taxon>
        <taxon>Chromadorea</taxon>
        <taxon>Rhabditida</taxon>
        <taxon>Rhabditina</taxon>
        <taxon>Rhabditomorpha</taxon>
        <taxon>Strongyloidea</taxon>
        <taxon>Metastrongylidae</taxon>
        <taxon>Parelaphostrongylus</taxon>
    </lineage>
</organism>
<comment type="caution">
    <text evidence="2">The sequence shown here is derived from an EMBL/GenBank/DDBJ whole genome shotgun (WGS) entry which is preliminary data.</text>
</comment>
<dbReference type="AlphaFoldDB" id="A0AAD5MGH5"/>
<reference evidence="2" key="1">
    <citation type="submission" date="2021-06" db="EMBL/GenBank/DDBJ databases">
        <title>Parelaphostrongylus tenuis whole genome reference sequence.</title>
        <authorList>
            <person name="Garwood T.J."/>
            <person name="Larsen P.A."/>
            <person name="Fountain-Jones N.M."/>
            <person name="Garbe J.R."/>
            <person name="Macchietto M.G."/>
            <person name="Kania S.A."/>
            <person name="Gerhold R.W."/>
            <person name="Richards J.E."/>
            <person name="Wolf T.M."/>
        </authorList>
    </citation>
    <scope>NUCLEOTIDE SEQUENCE</scope>
    <source>
        <strain evidence="2">MNPRO001-30</strain>
        <tissue evidence="2">Meninges</tissue>
    </source>
</reference>
<accession>A0AAD5MGH5</accession>
<gene>
    <name evidence="2" type="ORF">KIN20_002230</name>
</gene>